<evidence type="ECO:0000313" key="3">
    <source>
        <dbReference type="Proteomes" id="UP000887013"/>
    </source>
</evidence>
<protein>
    <submittedName>
        <fullName evidence="2">Uncharacterized protein</fullName>
    </submittedName>
</protein>
<evidence type="ECO:0000313" key="2">
    <source>
        <dbReference type="EMBL" id="GFT38593.1"/>
    </source>
</evidence>
<dbReference type="Proteomes" id="UP000887013">
    <property type="component" value="Unassembled WGS sequence"/>
</dbReference>
<sequence length="95" mass="10791">MFGIYEKRLSKKSSAPDDHMISTMVVPSATTSSRKIILTMVAKENTVNLSTISKCLATEICLLSYKRERIHPLTPSMTTNQLNSDKHYQDWTVQE</sequence>
<gene>
    <name evidence="2" type="ORF">NPIL_170361</name>
</gene>
<name>A0A8X6NYE9_NEPPI</name>
<feature type="region of interest" description="Disordered" evidence="1">
    <location>
        <begin position="75"/>
        <end position="95"/>
    </location>
</feature>
<dbReference type="AlphaFoldDB" id="A0A8X6NYE9"/>
<reference evidence="2" key="1">
    <citation type="submission" date="2020-08" db="EMBL/GenBank/DDBJ databases">
        <title>Multicomponent nature underlies the extraordinary mechanical properties of spider dragline silk.</title>
        <authorList>
            <person name="Kono N."/>
            <person name="Nakamura H."/>
            <person name="Mori M."/>
            <person name="Yoshida Y."/>
            <person name="Ohtoshi R."/>
            <person name="Malay A.D."/>
            <person name="Moran D.A.P."/>
            <person name="Tomita M."/>
            <person name="Numata K."/>
            <person name="Arakawa K."/>
        </authorList>
    </citation>
    <scope>NUCLEOTIDE SEQUENCE</scope>
</reference>
<keyword evidence="3" id="KW-1185">Reference proteome</keyword>
<comment type="caution">
    <text evidence="2">The sequence shown here is derived from an EMBL/GenBank/DDBJ whole genome shotgun (WGS) entry which is preliminary data.</text>
</comment>
<dbReference type="EMBL" id="BMAW01063080">
    <property type="protein sequence ID" value="GFT38593.1"/>
    <property type="molecule type" value="Genomic_DNA"/>
</dbReference>
<proteinExistence type="predicted"/>
<evidence type="ECO:0000256" key="1">
    <source>
        <dbReference type="SAM" id="MobiDB-lite"/>
    </source>
</evidence>
<organism evidence="2 3">
    <name type="scientific">Nephila pilipes</name>
    <name type="common">Giant wood spider</name>
    <name type="synonym">Nephila maculata</name>
    <dbReference type="NCBI Taxonomy" id="299642"/>
    <lineage>
        <taxon>Eukaryota</taxon>
        <taxon>Metazoa</taxon>
        <taxon>Ecdysozoa</taxon>
        <taxon>Arthropoda</taxon>
        <taxon>Chelicerata</taxon>
        <taxon>Arachnida</taxon>
        <taxon>Araneae</taxon>
        <taxon>Araneomorphae</taxon>
        <taxon>Entelegynae</taxon>
        <taxon>Araneoidea</taxon>
        <taxon>Nephilidae</taxon>
        <taxon>Nephila</taxon>
    </lineage>
</organism>
<accession>A0A8X6NYE9</accession>